<evidence type="ECO:0000259" key="8">
    <source>
        <dbReference type="Pfam" id="PF01490"/>
    </source>
</evidence>
<evidence type="ECO:0000256" key="7">
    <source>
        <dbReference type="SAM" id="Phobius"/>
    </source>
</evidence>
<keyword evidence="4 7" id="KW-0472">Membrane</keyword>
<feature type="transmembrane region" description="Helical" evidence="7">
    <location>
        <begin position="139"/>
        <end position="158"/>
    </location>
</feature>
<evidence type="ECO:0000313" key="11">
    <source>
        <dbReference type="WBParaSite" id="TCNE_0001975601-mRNA-1"/>
    </source>
</evidence>
<feature type="domain" description="Amino acid transporter transmembrane" evidence="8">
    <location>
        <begin position="39"/>
        <end position="370"/>
    </location>
</feature>
<dbReference type="PANTHER" id="PTHR16189">
    <property type="entry name" value="TRANSMEMBRANE PROTEIN 104-RELATED"/>
    <property type="match status" value="1"/>
</dbReference>
<evidence type="ECO:0000256" key="2">
    <source>
        <dbReference type="ARBA" id="ARBA00022692"/>
    </source>
</evidence>
<feature type="transmembrane region" description="Helical" evidence="7">
    <location>
        <begin position="203"/>
        <end position="229"/>
    </location>
</feature>
<dbReference type="EMBL" id="UYWY01027444">
    <property type="protein sequence ID" value="VDM51073.1"/>
    <property type="molecule type" value="Genomic_DNA"/>
</dbReference>
<evidence type="ECO:0000313" key="9">
    <source>
        <dbReference type="EMBL" id="VDM51073.1"/>
    </source>
</evidence>
<evidence type="ECO:0000313" key="10">
    <source>
        <dbReference type="Proteomes" id="UP000050794"/>
    </source>
</evidence>
<dbReference type="AlphaFoldDB" id="A0A183VG82"/>
<feature type="transmembrane region" description="Helical" evidence="7">
    <location>
        <begin position="170"/>
        <end position="191"/>
    </location>
</feature>
<proteinExistence type="inferred from homology"/>
<keyword evidence="5" id="KW-0325">Glycoprotein</keyword>
<keyword evidence="3 7" id="KW-1133">Transmembrane helix</keyword>
<name>A0A183VG82_TOXCA</name>
<gene>
    <name evidence="9" type="ORF">TCNE_LOCUS19752</name>
</gene>
<evidence type="ECO:0000256" key="1">
    <source>
        <dbReference type="ARBA" id="ARBA00004141"/>
    </source>
</evidence>
<protein>
    <submittedName>
        <fullName evidence="11">Aa_trans domain-containing protein</fullName>
    </submittedName>
</protein>
<sequence length="385" mass="42750">MAIANAAIRRDALRTNRERSEKQISEAYAITKRVEVSTMAGLFMGKYGVLCLNSVVTVYLFGDLAVYTAAVPKSIMNVICQSVNASTEHGAKACYDGWPVWLQRITVYRLAICAFVCFVTPMVLIGVHRTKYLQLSTSACRWTAFALMIVLACIQLVREGSPDPPQVFNIHGFGSLFGTTVYAFMCHHSLPSLITPMKSKRHVFFYLILVYALVLTFYLALAISGTFSFEHIFDVYSLNFLHNKTDAIQELFINYFLALFPVFTLTSNYPIVACTLVNNLTVLVDLVVELRIRSANHSIDEEAHSEDETFAIDSTSRLGRLRHHTIALVVVASATLIAVFTDNVLVLTSITGSYPGVGVQYIIPSLIAIYGRRCGIKVPSSMIQL</sequence>
<keyword evidence="10" id="KW-1185">Reference proteome</keyword>
<keyword evidence="2 7" id="KW-0812">Transmembrane</keyword>
<dbReference type="InterPro" id="IPR013057">
    <property type="entry name" value="AA_transpt_TM"/>
</dbReference>
<comment type="subcellular location">
    <subcellularLocation>
        <location evidence="1">Membrane</location>
        <topology evidence="1">Multi-pass membrane protein</topology>
    </subcellularLocation>
</comment>
<dbReference type="WBParaSite" id="TCNE_0001975601-mRNA-1">
    <property type="protein sequence ID" value="TCNE_0001975601-mRNA-1"/>
    <property type="gene ID" value="TCNE_0001975601"/>
</dbReference>
<accession>A0A183VG82</accession>
<feature type="transmembrane region" description="Helical" evidence="7">
    <location>
        <begin position="326"/>
        <end position="347"/>
    </location>
</feature>
<evidence type="ECO:0000256" key="5">
    <source>
        <dbReference type="ARBA" id="ARBA00023180"/>
    </source>
</evidence>
<feature type="transmembrane region" description="Helical" evidence="7">
    <location>
        <begin position="107"/>
        <end position="127"/>
    </location>
</feature>
<evidence type="ECO:0000256" key="3">
    <source>
        <dbReference type="ARBA" id="ARBA00022989"/>
    </source>
</evidence>
<feature type="transmembrane region" description="Helical" evidence="7">
    <location>
        <begin position="47"/>
        <end position="67"/>
    </location>
</feature>
<comment type="similarity">
    <text evidence="6">Belongs to the TMEM104 family.</text>
</comment>
<organism evidence="10 11">
    <name type="scientific">Toxocara canis</name>
    <name type="common">Canine roundworm</name>
    <dbReference type="NCBI Taxonomy" id="6265"/>
    <lineage>
        <taxon>Eukaryota</taxon>
        <taxon>Metazoa</taxon>
        <taxon>Ecdysozoa</taxon>
        <taxon>Nematoda</taxon>
        <taxon>Chromadorea</taxon>
        <taxon>Rhabditida</taxon>
        <taxon>Spirurina</taxon>
        <taxon>Ascaridomorpha</taxon>
        <taxon>Ascaridoidea</taxon>
        <taxon>Toxocaridae</taxon>
        <taxon>Toxocara</taxon>
    </lineage>
</organism>
<evidence type="ECO:0000256" key="6">
    <source>
        <dbReference type="ARBA" id="ARBA00038166"/>
    </source>
</evidence>
<dbReference type="GO" id="GO:0016020">
    <property type="term" value="C:membrane"/>
    <property type="evidence" value="ECO:0007669"/>
    <property type="project" value="UniProtKB-SubCell"/>
</dbReference>
<reference evidence="11" key="1">
    <citation type="submission" date="2016-06" db="UniProtKB">
        <authorList>
            <consortium name="WormBaseParasite"/>
        </authorList>
    </citation>
    <scope>IDENTIFICATION</scope>
</reference>
<evidence type="ECO:0000256" key="4">
    <source>
        <dbReference type="ARBA" id="ARBA00023136"/>
    </source>
</evidence>
<dbReference type="Pfam" id="PF01490">
    <property type="entry name" value="Aa_trans"/>
    <property type="match status" value="1"/>
</dbReference>
<reference evidence="9 10" key="2">
    <citation type="submission" date="2018-11" db="EMBL/GenBank/DDBJ databases">
        <authorList>
            <consortium name="Pathogen Informatics"/>
        </authorList>
    </citation>
    <scope>NUCLEOTIDE SEQUENCE [LARGE SCALE GENOMIC DNA]</scope>
</reference>
<dbReference type="Proteomes" id="UP000050794">
    <property type="component" value="Unassembled WGS sequence"/>
</dbReference>
<dbReference type="PANTHER" id="PTHR16189:SF0">
    <property type="entry name" value="TRANSMEMBRANE PROTEIN 104"/>
    <property type="match status" value="1"/>
</dbReference>
<feature type="transmembrane region" description="Helical" evidence="7">
    <location>
        <begin position="353"/>
        <end position="371"/>
    </location>
</feature>